<organism evidence="5 6">
    <name type="scientific">Seohaeicola zhoushanensis</name>
    <dbReference type="NCBI Taxonomy" id="1569283"/>
    <lineage>
        <taxon>Bacteria</taxon>
        <taxon>Pseudomonadati</taxon>
        <taxon>Pseudomonadota</taxon>
        <taxon>Alphaproteobacteria</taxon>
        <taxon>Rhodobacterales</taxon>
        <taxon>Roseobacteraceae</taxon>
        <taxon>Seohaeicola</taxon>
    </lineage>
</organism>
<dbReference type="RefSeq" id="WP_189680101.1">
    <property type="nucleotide sequence ID" value="NZ_BNCJ01000004.1"/>
</dbReference>
<sequence>MQIKPLLGTIALAIALPSAALAAGTHAGGHGHDKAGHVQDGGHHAMMKIGQPAKAAPTRTIEITMRETEDGRMIFEPGDLKFAPGETVRLKITNAGETDHEFVMDTVDAIEEHKALMEKFPEMEHDDPNAVRLRPGETGEILWTFGEAGTFKYACLIPGHHDAGMHGPLHVN</sequence>
<protein>
    <submittedName>
        <fullName evidence="5">Copper oxidase</fullName>
    </submittedName>
</protein>
<dbReference type="PANTHER" id="PTHR38439">
    <property type="entry name" value="AURACYANIN-B"/>
    <property type="match status" value="1"/>
</dbReference>
<dbReference type="InterPro" id="IPR033138">
    <property type="entry name" value="Cu_oxidase_CS"/>
</dbReference>
<keyword evidence="1" id="KW-0479">Metal-binding</keyword>
<dbReference type="InterPro" id="IPR050845">
    <property type="entry name" value="Cu-binding_ET"/>
</dbReference>
<dbReference type="InterPro" id="IPR008972">
    <property type="entry name" value="Cupredoxin"/>
</dbReference>
<dbReference type="PROSITE" id="PS00079">
    <property type="entry name" value="MULTICOPPER_OXIDASE1"/>
    <property type="match status" value="1"/>
</dbReference>
<dbReference type="InterPro" id="IPR000923">
    <property type="entry name" value="BlueCu_1"/>
</dbReference>
<accession>A0A8J3GXP8</accession>
<dbReference type="EMBL" id="BNCJ01000004">
    <property type="protein sequence ID" value="GHF49596.1"/>
    <property type="molecule type" value="Genomic_DNA"/>
</dbReference>
<keyword evidence="3" id="KW-0732">Signal</keyword>
<dbReference type="AlphaFoldDB" id="A0A8J3GXP8"/>
<feature type="domain" description="Blue (type 1) copper" evidence="4">
    <location>
        <begin position="67"/>
        <end position="172"/>
    </location>
</feature>
<dbReference type="SUPFAM" id="SSF49503">
    <property type="entry name" value="Cupredoxins"/>
    <property type="match status" value="1"/>
</dbReference>
<feature type="signal peptide" evidence="3">
    <location>
        <begin position="1"/>
        <end position="22"/>
    </location>
</feature>
<proteinExistence type="predicted"/>
<dbReference type="GO" id="GO:0005507">
    <property type="term" value="F:copper ion binding"/>
    <property type="evidence" value="ECO:0007669"/>
    <property type="project" value="InterPro"/>
</dbReference>
<dbReference type="Pfam" id="PF00127">
    <property type="entry name" value="Copper-bind"/>
    <property type="match status" value="1"/>
</dbReference>
<reference evidence="5" key="2">
    <citation type="submission" date="2020-09" db="EMBL/GenBank/DDBJ databases">
        <authorList>
            <person name="Sun Q."/>
            <person name="Kim S."/>
        </authorList>
    </citation>
    <scope>NUCLEOTIDE SEQUENCE</scope>
    <source>
        <strain evidence="5">KCTC 42650</strain>
    </source>
</reference>
<evidence type="ECO:0000259" key="4">
    <source>
        <dbReference type="Pfam" id="PF00127"/>
    </source>
</evidence>
<evidence type="ECO:0000313" key="6">
    <source>
        <dbReference type="Proteomes" id="UP000626220"/>
    </source>
</evidence>
<dbReference type="Gene3D" id="2.60.40.420">
    <property type="entry name" value="Cupredoxins - blue copper proteins"/>
    <property type="match status" value="1"/>
</dbReference>
<name>A0A8J3GXP8_9RHOB</name>
<reference evidence="5" key="1">
    <citation type="journal article" date="2014" name="Int. J. Syst. Evol. Microbiol.">
        <title>Complete genome sequence of Corynebacterium casei LMG S-19264T (=DSM 44701T), isolated from a smear-ripened cheese.</title>
        <authorList>
            <consortium name="US DOE Joint Genome Institute (JGI-PGF)"/>
            <person name="Walter F."/>
            <person name="Albersmeier A."/>
            <person name="Kalinowski J."/>
            <person name="Ruckert C."/>
        </authorList>
    </citation>
    <scope>NUCLEOTIDE SEQUENCE</scope>
    <source>
        <strain evidence="5">KCTC 42650</strain>
    </source>
</reference>
<gene>
    <name evidence="5" type="ORF">GCM10017056_21730</name>
</gene>
<feature type="chain" id="PRO_5035318954" evidence="3">
    <location>
        <begin position="23"/>
        <end position="172"/>
    </location>
</feature>
<evidence type="ECO:0000256" key="2">
    <source>
        <dbReference type="ARBA" id="ARBA00023008"/>
    </source>
</evidence>
<dbReference type="Proteomes" id="UP000626220">
    <property type="component" value="Unassembled WGS sequence"/>
</dbReference>
<dbReference type="CDD" id="cd04211">
    <property type="entry name" value="Cupredoxin_like_2"/>
    <property type="match status" value="1"/>
</dbReference>
<evidence type="ECO:0000256" key="3">
    <source>
        <dbReference type="SAM" id="SignalP"/>
    </source>
</evidence>
<evidence type="ECO:0000256" key="1">
    <source>
        <dbReference type="ARBA" id="ARBA00022723"/>
    </source>
</evidence>
<dbReference type="PANTHER" id="PTHR38439:SF3">
    <property type="entry name" value="COPPER-RESISTANT CUPROPROTEIN COPI"/>
    <property type="match status" value="1"/>
</dbReference>
<keyword evidence="6" id="KW-1185">Reference proteome</keyword>
<dbReference type="GO" id="GO:0009055">
    <property type="term" value="F:electron transfer activity"/>
    <property type="evidence" value="ECO:0007669"/>
    <property type="project" value="InterPro"/>
</dbReference>
<evidence type="ECO:0000313" key="5">
    <source>
        <dbReference type="EMBL" id="GHF49596.1"/>
    </source>
</evidence>
<comment type="caution">
    <text evidence="5">The sequence shown here is derived from an EMBL/GenBank/DDBJ whole genome shotgun (WGS) entry which is preliminary data.</text>
</comment>
<keyword evidence="2" id="KW-0186">Copper</keyword>